<dbReference type="Proteomes" id="UP000800200">
    <property type="component" value="Unassembled WGS sequence"/>
</dbReference>
<proteinExistence type="predicted"/>
<dbReference type="OrthoDB" id="3784677at2759"/>
<gene>
    <name evidence="2" type="ORF">K469DRAFT_748727</name>
</gene>
<evidence type="ECO:0000313" key="2">
    <source>
        <dbReference type="EMBL" id="KAF2187878.1"/>
    </source>
</evidence>
<evidence type="ECO:0000313" key="3">
    <source>
        <dbReference type="Proteomes" id="UP000800200"/>
    </source>
</evidence>
<evidence type="ECO:0000256" key="1">
    <source>
        <dbReference type="SAM" id="MobiDB-lite"/>
    </source>
</evidence>
<accession>A0A6A6EBG7</accession>
<dbReference type="AlphaFoldDB" id="A0A6A6EBG7"/>
<feature type="region of interest" description="Disordered" evidence="1">
    <location>
        <begin position="103"/>
        <end position="144"/>
    </location>
</feature>
<protein>
    <submittedName>
        <fullName evidence="2">Uncharacterized protein</fullName>
    </submittedName>
</protein>
<feature type="compositionally biased region" description="Basic and acidic residues" evidence="1">
    <location>
        <begin position="129"/>
        <end position="139"/>
    </location>
</feature>
<sequence>MSFNDVNWSYDHFEGNDTNYNECNDTSLADLGKARFDHDVAAIDNRRDTAFFSNKPVHLAQGRAPKGLEAAVFAWNTLQFTTDDKDGVTELKGDLHGGQLHRANRAAREPPPPLMVTRGRRGGRGGRGGRVDGGGDDRGAASMEMPGGVLVAGRKPDHEAPPCAKGCPVELSADMFWDEPLM</sequence>
<organism evidence="2 3">
    <name type="scientific">Zopfia rhizophila CBS 207.26</name>
    <dbReference type="NCBI Taxonomy" id="1314779"/>
    <lineage>
        <taxon>Eukaryota</taxon>
        <taxon>Fungi</taxon>
        <taxon>Dikarya</taxon>
        <taxon>Ascomycota</taxon>
        <taxon>Pezizomycotina</taxon>
        <taxon>Dothideomycetes</taxon>
        <taxon>Dothideomycetes incertae sedis</taxon>
        <taxon>Zopfiaceae</taxon>
        <taxon>Zopfia</taxon>
    </lineage>
</organism>
<keyword evidence="3" id="KW-1185">Reference proteome</keyword>
<name>A0A6A6EBG7_9PEZI</name>
<reference evidence="2" key="1">
    <citation type="journal article" date="2020" name="Stud. Mycol.">
        <title>101 Dothideomycetes genomes: a test case for predicting lifestyles and emergence of pathogens.</title>
        <authorList>
            <person name="Haridas S."/>
            <person name="Albert R."/>
            <person name="Binder M."/>
            <person name="Bloem J."/>
            <person name="Labutti K."/>
            <person name="Salamov A."/>
            <person name="Andreopoulos B."/>
            <person name="Baker S."/>
            <person name="Barry K."/>
            <person name="Bills G."/>
            <person name="Bluhm B."/>
            <person name="Cannon C."/>
            <person name="Castanera R."/>
            <person name="Culley D."/>
            <person name="Daum C."/>
            <person name="Ezra D."/>
            <person name="Gonzalez J."/>
            <person name="Henrissat B."/>
            <person name="Kuo A."/>
            <person name="Liang C."/>
            <person name="Lipzen A."/>
            <person name="Lutzoni F."/>
            <person name="Magnuson J."/>
            <person name="Mondo S."/>
            <person name="Nolan M."/>
            <person name="Ohm R."/>
            <person name="Pangilinan J."/>
            <person name="Park H.-J."/>
            <person name="Ramirez L."/>
            <person name="Alfaro M."/>
            <person name="Sun H."/>
            <person name="Tritt A."/>
            <person name="Yoshinaga Y."/>
            <person name="Zwiers L.-H."/>
            <person name="Turgeon B."/>
            <person name="Goodwin S."/>
            <person name="Spatafora J."/>
            <person name="Crous P."/>
            <person name="Grigoriev I."/>
        </authorList>
    </citation>
    <scope>NUCLEOTIDE SEQUENCE</scope>
    <source>
        <strain evidence="2">CBS 207.26</strain>
    </source>
</reference>
<dbReference type="EMBL" id="ML994625">
    <property type="protein sequence ID" value="KAF2187878.1"/>
    <property type="molecule type" value="Genomic_DNA"/>
</dbReference>